<dbReference type="Proteomes" id="UP000267017">
    <property type="component" value="Unassembled WGS sequence"/>
</dbReference>
<comment type="caution">
    <text evidence="1">The sequence shown here is derived from an EMBL/GenBank/DDBJ whole genome shotgun (WGS) entry which is preliminary data.</text>
</comment>
<proteinExistence type="predicted"/>
<accession>A0A3P3TAH3</accession>
<sequence length="241" mass="28009">MNKALFFGASDISDLLQYVSKVIAASGKKVLLVDGTNEKYIQYGTPIPSSKLKIVEFESFDVGIDFSSFNELESFLEKNQQYDLLIVHCDKSSFIKKEDLNKFEFKYVATSSEKMSIDKTVDAITSILEQDYHTDENTTKMLFTEIFVNYVEVNMAQDYLEMILEKLPITWSEEPYELFFDEVDYSTKINNQHEGKINIRRLSRNYKKVVQQISEEISGLEDKEVKLAIKQIMRRSFAWGK</sequence>
<evidence type="ECO:0000313" key="2">
    <source>
        <dbReference type="Proteomes" id="UP000267017"/>
    </source>
</evidence>
<gene>
    <name evidence="1" type="ORF">EHV15_35565</name>
</gene>
<keyword evidence="2" id="KW-1185">Reference proteome</keyword>
<name>A0A3P3TAH3_9BACL</name>
<reference evidence="1 2" key="1">
    <citation type="submission" date="2018-11" db="EMBL/GenBank/DDBJ databases">
        <title>Genome sequencing of Paenibacillus sp. KCOM 3021 (= ChDC PVNT-B20).</title>
        <authorList>
            <person name="Kook J.-K."/>
            <person name="Park S.-N."/>
            <person name="Lim Y.K."/>
        </authorList>
    </citation>
    <scope>NUCLEOTIDE SEQUENCE [LARGE SCALE GENOMIC DNA]</scope>
    <source>
        <strain evidence="1 2">KCOM 3021</strain>
    </source>
</reference>
<dbReference type="OrthoDB" id="2610621at2"/>
<protein>
    <submittedName>
        <fullName evidence="1">Uncharacterized protein</fullName>
    </submittedName>
</protein>
<dbReference type="RefSeq" id="WP_128635985.1">
    <property type="nucleotide sequence ID" value="NZ_RRCN01000002.1"/>
</dbReference>
<dbReference type="EMBL" id="RRCN01000002">
    <property type="protein sequence ID" value="RRJ54892.1"/>
    <property type="molecule type" value="Genomic_DNA"/>
</dbReference>
<evidence type="ECO:0000313" key="1">
    <source>
        <dbReference type="EMBL" id="RRJ54892.1"/>
    </source>
</evidence>
<dbReference type="AlphaFoldDB" id="A0A3P3TAH3"/>
<organism evidence="1 2">
    <name type="scientific">Paenibacillus oralis</name>
    <dbReference type="NCBI Taxonomy" id="2490856"/>
    <lineage>
        <taxon>Bacteria</taxon>
        <taxon>Bacillati</taxon>
        <taxon>Bacillota</taxon>
        <taxon>Bacilli</taxon>
        <taxon>Bacillales</taxon>
        <taxon>Paenibacillaceae</taxon>
        <taxon>Paenibacillus</taxon>
    </lineage>
</organism>